<dbReference type="Proteomes" id="UP001177021">
    <property type="component" value="Unassembled WGS sequence"/>
</dbReference>
<accession>A0ACB0KUE7</accession>
<comment type="caution">
    <text evidence="1">The sequence shown here is derived from an EMBL/GenBank/DDBJ whole genome shotgun (WGS) entry which is preliminary data.</text>
</comment>
<protein>
    <submittedName>
        <fullName evidence="1">Uncharacterized protein</fullName>
    </submittedName>
</protein>
<sequence>MADEIDAIVQRILEEEEEQDNKEEEEQEEENKEVVKKEEEKKPDEDKRKRKNRRKKEKRRAAKDRKICAIYIQSVKFSIEQSVQEEEEKDKWKKMWREIQTGKRQSLMLKCIYVLQNVDNAGQPMPGEEQEDIEEEEKDNGKKVLMEFPKTENRQRLISVTLGNKIFAFGGNTQVGQVYDTSKNKPQWEDMTTTPFLDTSAADFSTGEVTSRCPIVSHPAMSDPKNNRLILYFEDQCCLYAYYPDNDKNCRWECLDNDLKTLPLWNQQLVDDVIYYFGPPYTFLAYDITQRKWLNVSWPEKKLQDCDMFFTDMTQMIHLGDGIMCLAISYPHPASIGPLLQFLRFRVSRVDDDHVQLTPISCHRFKNAPGRGWIFTPF</sequence>
<keyword evidence="2" id="KW-1185">Reference proteome</keyword>
<reference evidence="1" key="1">
    <citation type="submission" date="2023-10" db="EMBL/GenBank/DDBJ databases">
        <authorList>
            <person name="Rodriguez Cubillos JULIANA M."/>
            <person name="De Vega J."/>
        </authorList>
    </citation>
    <scope>NUCLEOTIDE SEQUENCE</scope>
</reference>
<dbReference type="EMBL" id="CASHSV030000311">
    <property type="protein sequence ID" value="CAJ2660799.1"/>
    <property type="molecule type" value="Genomic_DNA"/>
</dbReference>
<name>A0ACB0KUE7_TRIPR</name>
<proteinExistence type="predicted"/>
<evidence type="ECO:0000313" key="1">
    <source>
        <dbReference type="EMBL" id="CAJ2660799.1"/>
    </source>
</evidence>
<organism evidence="1 2">
    <name type="scientific">Trifolium pratense</name>
    <name type="common">Red clover</name>
    <dbReference type="NCBI Taxonomy" id="57577"/>
    <lineage>
        <taxon>Eukaryota</taxon>
        <taxon>Viridiplantae</taxon>
        <taxon>Streptophyta</taxon>
        <taxon>Embryophyta</taxon>
        <taxon>Tracheophyta</taxon>
        <taxon>Spermatophyta</taxon>
        <taxon>Magnoliopsida</taxon>
        <taxon>eudicotyledons</taxon>
        <taxon>Gunneridae</taxon>
        <taxon>Pentapetalae</taxon>
        <taxon>rosids</taxon>
        <taxon>fabids</taxon>
        <taxon>Fabales</taxon>
        <taxon>Fabaceae</taxon>
        <taxon>Papilionoideae</taxon>
        <taxon>50 kb inversion clade</taxon>
        <taxon>NPAAA clade</taxon>
        <taxon>Hologalegina</taxon>
        <taxon>IRL clade</taxon>
        <taxon>Trifolieae</taxon>
        <taxon>Trifolium</taxon>
    </lineage>
</organism>
<evidence type="ECO:0000313" key="2">
    <source>
        <dbReference type="Proteomes" id="UP001177021"/>
    </source>
</evidence>
<gene>
    <name evidence="1" type="ORF">MILVUS5_LOCUS26665</name>
</gene>